<keyword evidence="4" id="KW-1185">Reference proteome</keyword>
<evidence type="ECO:0000313" key="4">
    <source>
        <dbReference type="Proteomes" id="UP001525021"/>
    </source>
</evidence>
<dbReference type="EMBL" id="JANTOO010000001">
    <property type="protein sequence ID" value="MCS1394562.1"/>
    <property type="molecule type" value="Genomic_DNA"/>
</dbReference>
<dbReference type="InterPro" id="IPR013538">
    <property type="entry name" value="ASHA1/2-like_C"/>
</dbReference>
<gene>
    <name evidence="3" type="ORF">NXZ79_00540</name>
</gene>
<reference evidence="3 4" key="1">
    <citation type="submission" date="2022-08" db="EMBL/GenBank/DDBJ databases">
        <title>Lysinibacillus sequencing.</title>
        <authorList>
            <person name="Dunlap C."/>
        </authorList>
    </citation>
    <scope>NUCLEOTIDE SEQUENCE [LARGE SCALE GENOMIC DNA]</scope>
    <source>
        <strain evidence="3 4">PB211</strain>
    </source>
</reference>
<comment type="similarity">
    <text evidence="1">Belongs to the AHA1 family.</text>
</comment>
<dbReference type="RefSeq" id="WP_012294103.1">
    <property type="nucleotide sequence ID" value="NZ_JANTOO010000001.1"/>
</dbReference>
<organism evidence="3 4">
    <name type="scientific">Lysinibacillus pinottii</name>
    <dbReference type="NCBI Taxonomy" id="2973932"/>
    <lineage>
        <taxon>Bacteria</taxon>
        <taxon>Bacillati</taxon>
        <taxon>Bacillota</taxon>
        <taxon>Bacilli</taxon>
        <taxon>Bacillales</taxon>
        <taxon>Bacillaceae</taxon>
        <taxon>Lysinibacillus</taxon>
    </lineage>
</organism>
<accession>A0ABT2DI38</accession>
<protein>
    <submittedName>
        <fullName evidence="3">SRPBCC domain-containing protein</fullName>
    </submittedName>
</protein>
<evidence type="ECO:0000313" key="3">
    <source>
        <dbReference type="EMBL" id="MCS1394562.1"/>
    </source>
</evidence>
<dbReference type="Proteomes" id="UP001525021">
    <property type="component" value="Unassembled WGS sequence"/>
</dbReference>
<dbReference type="InterPro" id="IPR023393">
    <property type="entry name" value="START-like_dom_sf"/>
</dbReference>
<evidence type="ECO:0000256" key="1">
    <source>
        <dbReference type="ARBA" id="ARBA00006817"/>
    </source>
</evidence>
<evidence type="ECO:0000259" key="2">
    <source>
        <dbReference type="Pfam" id="PF08327"/>
    </source>
</evidence>
<dbReference type="Pfam" id="PF08327">
    <property type="entry name" value="AHSA1"/>
    <property type="match status" value="1"/>
</dbReference>
<dbReference type="SUPFAM" id="SSF55961">
    <property type="entry name" value="Bet v1-like"/>
    <property type="match status" value="1"/>
</dbReference>
<name>A0ABT2DI38_9BACI</name>
<feature type="domain" description="Activator of Hsp90 ATPase homologue 1/2-like C-terminal" evidence="2">
    <location>
        <begin position="9"/>
        <end position="111"/>
    </location>
</feature>
<comment type="caution">
    <text evidence="3">The sequence shown here is derived from an EMBL/GenBank/DDBJ whole genome shotgun (WGS) entry which is preliminary data.</text>
</comment>
<sequence length="127" mass="14151">MGSSIWIHAAVENVWQAVTEEQYLSQWYAPGSTWNIPKLAAGEKMIFTLMPNDHNQLADPLPMQLTIQQVKKQEIFSFYLEVPETVIAISLAVKDNGTTVSFNMQGYDAPLANLKALLEGGDFPHLS</sequence>
<proteinExistence type="inferred from homology"/>
<dbReference type="Gene3D" id="3.30.530.20">
    <property type="match status" value="1"/>
</dbReference>